<organism evidence="3 4">
    <name type="scientific">Seminavis robusta</name>
    <dbReference type="NCBI Taxonomy" id="568900"/>
    <lineage>
        <taxon>Eukaryota</taxon>
        <taxon>Sar</taxon>
        <taxon>Stramenopiles</taxon>
        <taxon>Ochrophyta</taxon>
        <taxon>Bacillariophyta</taxon>
        <taxon>Bacillariophyceae</taxon>
        <taxon>Bacillariophycidae</taxon>
        <taxon>Naviculales</taxon>
        <taxon>Naviculaceae</taxon>
        <taxon>Seminavis</taxon>
    </lineage>
</organism>
<dbReference type="Pfam" id="PF00443">
    <property type="entry name" value="UCH"/>
    <property type="match status" value="1"/>
</dbReference>
<feature type="domain" description="USP" evidence="2">
    <location>
        <begin position="354"/>
        <end position="1209"/>
    </location>
</feature>
<protein>
    <submittedName>
        <fullName evidence="3">Terminal hydrolase 4</fullName>
    </submittedName>
</protein>
<dbReference type="GO" id="GO:0016579">
    <property type="term" value="P:protein deubiquitination"/>
    <property type="evidence" value="ECO:0007669"/>
    <property type="project" value="InterPro"/>
</dbReference>
<feature type="compositionally biased region" description="Low complexity" evidence="1">
    <location>
        <begin position="118"/>
        <end position="130"/>
    </location>
</feature>
<dbReference type="Proteomes" id="UP001153069">
    <property type="component" value="Unassembled WGS sequence"/>
</dbReference>
<comment type="caution">
    <text evidence="3">The sequence shown here is derived from an EMBL/GenBank/DDBJ whole genome shotgun (WGS) entry which is preliminary data.</text>
</comment>
<dbReference type="InterPro" id="IPR018200">
    <property type="entry name" value="USP_CS"/>
</dbReference>
<gene>
    <name evidence="3" type="ORF">SEMRO_104_G052810.1</name>
</gene>
<evidence type="ECO:0000259" key="2">
    <source>
        <dbReference type="PROSITE" id="PS50235"/>
    </source>
</evidence>
<dbReference type="PANTHER" id="PTHR21646">
    <property type="entry name" value="UBIQUITIN CARBOXYL-TERMINAL HYDROLASE"/>
    <property type="match status" value="1"/>
</dbReference>
<dbReference type="InterPro" id="IPR035927">
    <property type="entry name" value="DUSP-like_sf"/>
</dbReference>
<feature type="region of interest" description="Disordered" evidence="1">
    <location>
        <begin position="224"/>
        <end position="335"/>
    </location>
</feature>
<dbReference type="PROSITE" id="PS00972">
    <property type="entry name" value="USP_1"/>
    <property type="match status" value="1"/>
</dbReference>
<evidence type="ECO:0000256" key="1">
    <source>
        <dbReference type="SAM" id="MobiDB-lite"/>
    </source>
</evidence>
<keyword evidence="4" id="KW-1185">Reference proteome</keyword>
<dbReference type="InterPro" id="IPR050185">
    <property type="entry name" value="Ub_carboxyl-term_hydrolase"/>
</dbReference>
<dbReference type="Gene3D" id="3.30.2230.10">
    <property type="entry name" value="DUSP-like"/>
    <property type="match status" value="1"/>
</dbReference>
<reference evidence="3" key="1">
    <citation type="submission" date="2020-06" db="EMBL/GenBank/DDBJ databases">
        <authorList>
            <consortium name="Plant Systems Biology data submission"/>
        </authorList>
    </citation>
    <scope>NUCLEOTIDE SEQUENCE</scope>
    <source>
        <strain evidence="3">D6</strain>
    </source>
</reference>
<feature type="region of interest" description="Disordered" evidence="1">
    <location>
        <begin position="1235"/>
        <end position="1270"/>
    </location>
</feature>
<proteinExistence type="predicted"/>
<feature type="compositionally biased region" description="Low complexity" evidence="1">
    <location>
        <begin position="229"/>
        <end position="252"/>
    </location>
</feature>
<feature type="region of interest" description="Disordered" evidence="1">
    <location>
        <begin position="100"/>
        <end position="132"/>
    </location>
</feature>
<dbReference type="PANTHER" id="PTHR21646:SF46">
    <property type="entry name" value="UBIQUITIN CARBOXYL-TERMINAL HYDROLASE"/>
    <property type="match status" value="1"/>
</dbReference>
<feature type="region of interest" description="Disordered" evidence="1">
    <location>
        <begin position="184"/>
        <end position="205"/>
    </location>
</feature>
<feature type="compositionally biased region" description="Acidic residues" evidence="1">
    <location>
        <begin position="254"/>
        <end position="265"/>
    </location>
</feature>
<accession>A0A9N8H444</accession>
<feature type="compositionally biased region" description="Basic and acidic residues" evidence="1">
    <location>
        <begin position="1252"/>
        <end position="1263"/>
    </location>
</feature>
<dbReference type="OrthoDB" id="292964at2759"/>
<dbReference type="InterPro" id="IPR038765">
    <property type="entry name" value="Papain-like_cys_pep_sf"/>
</dbReference>
<keyword evidence="3" id="KW-0378">Hydrolase</keyword>
<dbReference type="InterPro" id="IPR001394">
    <property type="entry name" value="Peptidase_C19_UCH"/>
</dbReference>
<feature type="compositionally biased region" description="Low complexity" evidence="1">
    <location>
        <begin position="184"/>
        <end position="197"/>
    </location>
</feature>
<feature type="compositionally biased region" description="Polar residues" evidence="1">
    <location>
        <begin position="937"/>
        <end position="946"/>
    </location>
</feature>
<feature type="region of interest" description="Disordered" evidence="1">
    <location>
        <begin position="748"/>
        <end position="775"/>
    </location>
</feature>
<dbReference type="PROSITE" id="PS50235">
    <property type="entry name" value="USP_3"/>
    <property type="match status" value="1"/>
</dbReference>
<feature type="region of interest" description="Disordered" evidence="1">
    <location>
        <begin position="915"/>
        <end position="947"/>
    </location>
</feature>
<feature type="compositionally biased region" description="Low complexity" evidence="1">
    <location>
        <begin position="291"/>
        <end position="304"/>
    </location>
</feature>
<name>A0A9N8H444_9STRA</name>
<dbReference type="EMBL" id="CAICTM010000103">
    <property type="protein sequence ID" value="CAB9501278.1"/>
    <property type="molecule type" value="Genomic_DNA"/>
</dbReference>
<dbReference type="Gene3D" id="3.90.70.10">
    <property type="entry name" value="Cysteine proteinases"/>
    <property type="match status" value="2"/>
</dbReference>
<dbReference type="GO" id="GO:0004843">
    <property type="term" value="F:cysteine-type deubiquitinase activity"/>
    <property type="evidence" value="ECO:0007669"/>
    <property type="project" value="InterPro"/>
</dbReference>
<dbReference type="SUPFAM" id="SSF54001">
    <property type="entry name" value="Cysteine proteinases"/>
    <property type="match status" value="1"/>
</dbReference>
<sequence>MVALSSSYSDDVLRMATAFRQARDEDTRQVLNAMAAKKTPSSLSDLTFYMVPSSWMMKAWPMLDAVAADNGSSGVDDDGKWRESVGPVQTIELLSCDHTVSSDEEGGGTVNGNCNKPTNGGSTQQQSSNSVSLKRDLKHGVDFFLLGPNAWLLVKAKFGSDKEIVKPCVFHQTEESMIAVAIDSSSQNGGSSSTGAGHQNLVPVPPGGYFPYKKLLEELEGDSDETFLPQPSRAQGPQQQPQHHAAETTQTTVSDDEGGDNDLFPEPDAMVVSSDSNGAQHEESQGPILLPPSTTASPANSNNNDSLYPNVQDMECGDNTESKEDPADNQEDSNVASARVVPAVAASTYKKYGSGLGNLGNTCFMNSTLQCLAHTDPLRRYFLSGDYENDLNRDNPLGTGGDLATEFAQLLAEMWGTTPPGGRKIETSSYVSSSSTVYPRSFKFTLGKHAEQFMGYDQHDSQELATYLLDALHEDTNRVTKKPYVEKPEQGEDEADDVAARKAWDLHLKREDSRVLENFMGQVKSRVKCCKEGCGRVSTTFDPFMYLSVPIPGATDRTMRVTFVPLDGNIRKKELSVTLNRNSSVSKLVMKTAEQLMKAGYSSNGKPFSLDELCACDIWTKEVYQWYDIDSDEIDKIRETDETYIYQVQAKADLRKLDDDASVDDEARISEALEKYPYRPQRYKVDPGTMRNLHDEGWKTSLEGYTRMQALQLTRVLNPRRGSTSERFDLFQKLDTFIVSCIKESDKASNKRAREEEGDEESPPSPQEQSISADSECIMVKPEEEEVPALVERSEKSETFKAVKSRFDLAVLEHCAAKLRRMIGENSGKSKKKKEDGIYVQIYQRKSASVMSGASFTEKGFVNPLVLRIPVTMTVYGLREELAKRLARCLKIPINADSASQPTKDEAEMYPESDVIPMEGDSDRGDNDQLSGDDAMNMSSDSQSNVGDPALLIMRRIPLSYYRKKNTYGQSKSWKKLGSLEAEQSSDGRPISLAAPTHADEQELVSEWVGDKGTLCLEWPADLCEQAFDANEYEGSDEVKDPEEEEALAARNRKANHPITILDCVEKYCAEEQLEETEMWYCNRCKEHVRAWKQFHIYLAPPILIMHLKRFQYSASTHRRDKIGTYIDFPLTGLDLSKHVLHCNEGEEPIYDCYAVSNHYGGLGGGHYTAYALHDDGAWCYYDDSRISEDVPEKDVVSDAAYVVYYRRRDVPKDNFPEGLETPAIITDHVDKVHAPSDEASSTNAAADMDVDDIHAGDADSRGSSRTFSSSTNAAVDMYVDDIHAGDADSRASSRTDPFLRQ</sequence>
<evidence type="ECO:0000313" key="4">
    <source>
        <dbReference type="Proteomes" id="UP001153069"/>
    </source>
</evidence>
<dbReference type="InterPro" id="IPR028889">
    <property type="entry name" value="USP"/>
</dbReference>
<evidence type="ECO:0000313" key="3">
    <source>
        <dbReference type="EMBL" id="CAB9501278.1"/>
    </source>
</evidence>